<keyword evidence="3" id="KW-0106">Calcium</keyword>
<gene>
    <name evidence="7" type="ORF">MM239_06780</name>
</gene>
<dbReference type="InterPro" id="IPR012939">
    <property type="entry name" value="Glyco_hydro_92"/>
</dbReference>
<keyword evidence="7" id="KW-0378">Hydrolase</keyword>
<dbReference type="EMBL" id="JAKZGP010000012">
    <property type="protein sequence ID" value="MCH7409091.1"/>
    <property type="molecule type" value="Genomic_DNA"/>
</dbReference>
<dbReference type="InterPro" id="IPR041371">
    <property type="entry name" value="GH92_N"/>
</dbReference>
<dbReference type="InterPro" id="IPR005887">
    <property type="entry name" value="GH92_a_mannosidase_put"/>
</dbReference>
<dbReference type="Pfam" id="PF17678">
    <property type="entry name" value="Glyco_hydro_92N"/>
    <property type="match status" value="1"/>
</dbReference>
<dbReference type="NCBIfam" id="TIGR01180">
    <property type="entry name" value="aman2_put"/>
    <property type="match status" value="1"/>
</dbReference>
<name>A0ABS9UY27_9BACT</name>
<dbReference type="GO" id="GO:0016798">
    <property type="term" value="F:hydrolase activity, acting on glycosyl bonds"/>
    <property type="evidence" value="ECO:0007669"/>
    <property type="project" value="UniProtKB-KW"/>
</dbReference>
<feature type="chain" id="PRO_5046623817" evidence="4">
    <location>
        <begin position="19"/>
        <end position="784"/>
    </location>
</feature>
<comment type="subunit">
    <text evidence="2">Monomer.</text>
</comment>
<keyword evidence="4" id="KW-0732">Signal</keyword>
<dbReference type="InterPro" id="IPR050883">
    <property type="entry name" value="PNGase"/>
</dbReference>
<evidence type="ECO:0000313" key="7">
    <source>
        <dbReference type="EMBL" id="MCH7409091.1"/>
    </source>
</evidence>
<protein>
    <submittedName>
        <fullName evidence="7">GH92 family glycosyl hydrolase</fullName>
        <ecNumber evidence="7">3.2.1.-</ecNumber>
    </submittedName>
</protein>
<evidence type="ECO:0000256" key="2">
    <source>
        <dbReference type="ARBA" id="ARBA00011245"/>
    </source>
</evidence>
<dbReference type="SUPFAM" id="SSF48208">
    <property type="entry name" value="Six-hairpin glycosidases"/>
    <property type="match status" value="1"/>
</dbReference>
<dbReference type="Pfam" id="PF07971">
    <property type="entry name" value="Glyco_hydro_92"/>
    <property type="match status" value="1"/>
</dbReference>
<feature type="signal peptide" evidence="4">
    <location>
        <begin position="1"/>
        <end position="18"/>
    </location>
</feature>
<keyword evidence="7" id="KW-0326">Glycosidase</keyword>
<proteinExistence type="predicted"/>
<dbReference type="EC" id="3.2.1.-" evidence="7"/>
<reference evidence="7" key="1">
    <citation type="submission" date="2022-03" db="EMBL/GenBank/DDBJ databases">
        <title>De novo assembled genomes of Belliella spp. (Cyclobacteriaceae) strains.</title>
        <authorList>
            <person name="Szabo A."/>
            <person name="Korponai K."/>
            <person name="Felfoldi T."/>
        </authorList>
    </citation>
    <scope>NUCLEOTIDE SEQUENCE</scope>
    <source>
        <strain evidence="7">DSM 111904</strain>
    </source>
</reference>
<accession>A0ABS9UY27</accession>
<feature type="domain" description="Glycosyl hydrolase family 92 N-terminal" evidence="6">
    <location>
        <begin position="39"/>
        <end position="282"/>
    </location>
</feature>
<dbReference type="PANTHER" id="PTHR12143">
    <property type="entry name" value="PEPTIDE N-GLYCANASE PNGASE -RELATED"/>
    <property type="match status" value="1"/>
</dbReference>
<dbReference type="Gene3D" id="3.30.2080.10">
    <property type="entry name" value="GH92 mannosidase domain"/>
    <property type="match status" value="1"/>
</dbReference>
<evidence type="ECO:0000313" key="8">
    <source>
        <dbReference type="Proteomes" id="UP001165489"/>
    </source>
</evidence>
<evidence type="ECO:0000256" key="3">
    <source>
        <dbReference type="ARBA" id="ARBA00022837"/>
    </source>
</evidence>
<sequence>MKRFQKLAFSLLSLVVLASCQSTYTGYLDNNTEEDLLSLVDPNIGSVHSRWFFYTPGALPFGMAKPGPSTDGSYGNPNGWEAVGYDGRHESIEGFANLREFQVGGFLFTAMTGDVKTVPGKLENPEEGYRSRFDKKDEYARPGYYSVKLLDYDVTAELTATERVGFHRYTFPRSKQSHVIMDIGNQLGESGKVKDAYVKFNDDGTVEGWVITYPEYVKKYQPEGEIRMYFSAILDKKPISVGVFNGKDKRDGQREASGPGAGIYLTFETDENESVEIKAGFSYTSLENAKKNLLSEASDLTFDQAKSSAQSKWESELGKIQIKDNSKENKVKFYTGLYHALLGRGLASDVNGQFPENDGTIGQIPLDKDGNPKFKFYNTDSVWGAFWNLTQLWSLVWPEYYNDFVQSHLAVYKNSGWMSDGLANSKYVSGVGTNFVGLVIASAYQAGIRDFDLELAFQAAYENELRYEDRNEGAGKTDLKPFVEKGYIPYVPGWDTSPEGSAFSVSHALEYSYSSYAVAQFAKALGKQDEYDKLMSLSNNWKASYDDRIDFVRPKNQSGEFIEDFDPFAPWVGFQEGNAWQYTFYVPHTPEELVNKMGDEKFVSRLDSIFTVSEKTNFGGEDIDAFAGLTYLYNHGNQPNLHISWLFNFTSKPWLTQQWVRRICDTFYGVEEVHGYGFGQDEDQGQLGSWFVMASMGLFDVKGLIEIDPSFQFSSPLFDEIEIKTGNGKKLKITTNKKGVDDVFIQSIKLNGSKYTDRNISLEALLEDSHLEFDLGRQPNKTLY</sequence>
<evidence type="ECO:0000256" key="1">
    <source>
        <dbReference type="ARBA" id="ARBA00001913"/>
    </source>
</evidence>
<feature type="domain" description="Glycosyl hydrolase family 92" evidence="5">
    <location>
        <begin position="288"/>
        <end position="776"/>
    </location>
</feature>
<dbReference type="InterPro" id="IPR014718">
    <property type="entry name" value="GH-type_carb-bd"/>
</dbReference>
<dbReference type="InterPro" id="IPR008928">
    <property type="entry name" value="6-hairpin_glycosidase_sf"/>
</dbReference>
<comment type="caution">
    <text evidence="7">The sequence shown here is derived from an EMBL/GenBank/DDBJ whole genome shotgun (WGS) entry which is preliminary data.</text>
</comment>
<dbReference type="RefSeq" id="WP_241347450.1">
    <property type="nucleotide sequence ID" value="NZ_JAKZGP010000012.1"/>
</dbReference>
<evidence type="ECO:0000259" key="5">
    <source>
        <dbReference type="Pfam" id="PF07971"/>
    </source>
</evidence>
<dbReference type="PANTHER" id="PTHR12143:SF39">
    <property type="entry name" value="SECRETED PROTEIN"/>
    <property type="match status" value="1"/>
</dbReference>
<organism evidence="7 8">
    <name type="scientific">Belliella filtrata</name>
    <dbReference type="NCBI Taxonomy" id="2923435"/>
    <lineage>
        <taxon>Bacteria</taxon>
        <taxon>Pseudomonadati</taxon>
        <taxon>Bacteroidota</taxon>
        <taxon>Cytophagia</taxon>
        <taxon>Cytophagales</taxon>
        <taxon>Cyclobacteriaceae</taxon>
        <taxon>Belliella</taxon>
    </lineage>
</organism>
<dbReference type="Gene3D" id="2.70.98.10">
    <property type="match status" value="1"/>
</dbReference>
<dbReference type="Gene3D" id="1.20.1610.10">
    <property type="entry name" value="alpha-1,2-mannosidases domains"/>
    <property type="match status" value="1"/>
</dbReference>
<dbReference type="Gene3D" id="1.20.1050.60">
    <property type="entry name" value="alpha-1,2-mannosidase"/>
    <property type="match status" value="1"/>
</dbReference>
<comment type="cofactor">
    <cofactor evidence="1">
        <name>Ca(2+)</name>
        <dbReference type="ChEBI" id="CHEBI:29108"/>
    </cofactor>
</comment>
<keyword evidence="8" id="KW-1185">Reference proteome</keyword>
<dbReference type="Proteomes" id="UP001165489">
    <property type="component" value="Unassembled WGS sequence"/>
</dbReference>
<evidence type="ECO:0000256" key="4">
    <source>
        <dbReference type="SAM" id="SignalP"/>
    </source>
</evidence>
<evidence type="ECO:0000259" key="6">
    <source>
        <dbReference type="Pfam" id="PF17678"/>
    </source>
</evidence>
<dbReference type="PROSITE" id="PS51257">
    <property type="entry name" value="PROKAR_LIPOPROTEIN"/>
    <property type="match status" value="1"/>
</dbReference>